<evidence type="ECO:0000259" key="5">
    <source>
        <dbReference type="Pfam" id="PF22780"/>
    </source>
</evidence>
<dbReference type="PRINTS" id="PR00420">
    <property type="entry name" value="RNGMNOXGNASE"/>
</dbReference>
<dbReference type="InterPro" id="IPR022460">
    <property type="entry name" value="Flavoprotein_PP4765"/>
</dbReference>
<dbReference type="AlphaFoldDB" id="A0A318GUV4"/>
<keyword evidence="3" id="KW-0274">FAD</keyword>
<dbReference type="InterPro" id="IPR023166">
    <property type="entry name" value="BaiN-like_dom_sf"/>
</dbReference>
<evidence type="ECO:0000256" key="3">
    <source>
        <dbReference type="ARBA" id="ARBA00022827"/>
    </source>
</evidence>
<dbReference type="InterPro" id="IPR057661">
    <property type="entry name" value="RsdA/BaiN/AoA(So)_Rossmann"/>
</dbReference>
<sequence>MSDASVLSPSPCVVVIGGGPAGLMAAQVLLEGGARVDLYDAMPSVGRKFLLAGKGGLNLTHAEPAADFARRYRVGPTAPGHDQPALPVGDWLQGLDAQAIRDWAAGLGISTFVGSSGKVFPAEMKAAPLLRAWLQRLRAAGLRLHMRHRWTGACEATQPSGAPWQLGFDAPAGPQQVRADAVVLALGGGSWARLGSDGAWVPWLQDRGVTVAPLQAANGGVELPWSDHLRERHAGAPLKGVALAFTDVTGRRFHRKGEAVVTETGLEGSLVYAASADLRALLQRQGHADIELDLLPTRPLHEVETALARGRGARSWSNHLKEQLGLHGVKAVLLREGLDPAAWTALQADPVALAARIKAMPLRLTGLRPIDEAISSAGGVGLDAATTDAGLMLRALPGLFCAGEMLDWEAPTGGYLLTACLASGRVAARGALRWLAAAQAASSGTP</sequence>
<dbReference type="InterPro" id="IPR004792">
    <property type="entry name" value="BaiN-like"/>
</dbReference>
<name>A0A318GUV4_9BURK</name>
<dbReference type="SUPFAM" id="SSF160996">
    <property type="entry name" value="HI0933 insert domain-like"/>
    <property type="match status" value="1"/>
</dbReference>
<dbReference type="Pfam" id="PF22780">
    <property type="entry name" value="HI0933_like_1st"/>
    <property type="match status" value="1"/>
</dbReference>
<evidence type="ECO:0000313" key="6">
    <source>
        <dbReference type="EMBL" id="PXW92855.1"/>
    </source>
</evidence>
<organism evidence="6 7">
    <name type="scientific">Sphaerotilus hippei</name>
    <dbReference type="NCBI Taxonomy" id="744406"/>
    <lineage>
        <taxon>Bacteria</taxon>
        <taxon>Pseudomonadati</taxon>
        <taxon>Pseudomonadota</taxon>
        <taxon>Betaproteobacteria</taxon>
        <taxon>Burkholderiales</taxon>
        <taxon>Sphaerotilaceae</taxon>
        <taxon>Sphaerotilus</taxon>
    </lineage>
</organism>
<dbReference type="NCBIfam" id="TIGR00275">
    <property type="entry name" value="aminoacetone oxidase family FAD-binding enzyme"/>
    <property type="match status" value="1"/>
</dbReference>
<evidence type="ECO:0000256" key="2">
    <source>
        <dbReference type="ARBA" id="ARBA00022630"/>
    </source>
</evidence>
<proteinExistence type="predicted"/>
<comment type="caution">
    <text evidence="6">The sequence shown here is derived from an EMBL/GenBank/DDBJ whole genome shotgun (WGS) entry which is preliminary data.</text>
</comment>
<dbReference type="Gene3D" id="1.10.8.260">
    <property type="entry name" value="HI0933 insert domain-like"/>
    <property type="match status" value="1"/>
</dbReference>
<dbReference type="SUPFAM" id="SSF51905">
    <property type="entry name" value="FAD/NAD(P)-binding domain"/>
    <property type="match status" value="1"/>
</dbReference>
<dbReference type="Gene3D" id="3.50.50.60">
    <property type="entry name" value="FAD/NAD(P)-binding domain"/>
    <property type="match status" value="1"/>
</dbReference>
<dbReference type="Gene3D" id="2.40.30.10">
    <property type="entry name" value="Translation factors"/>
    <property type="match status" value="1"/>
</dbReference>
<dbReference type="EMBL" id="QJJS01000022">
    <property type="protein sequence ID" value="PXW92855.1"/>
    <property type="molecule type" value="Genomic_DNA"/>
</dbReference>
<dbReference type="Pfam" id="PF03486">
    <property type="entry name" value="HI0933_like"/>
    <property type="match status" value="1"/>
</dbReference>
<dbReference type="RefSeq" id="WP_110402229.1">
    <property type="nucleotide sequence ID" value="NZ_QJJS01000022.1"/>
</dbReference>
<dbReference type="Proteomes" id="UP000247811">
    <property type="component" value="Unassembled WGS sequence"/>
</dbReference>
<accession>A0A318GUV4</accession>
<dbReference type="InterPro" id="IPR036188">
    <property type="entry name" value="FAD/NAD-bd_sf"/>
</dbReference>
<dbReference type="PANTHER" id="PTHR42887">
    <property type="entry name" value="OS12G0638800 PROTEIN"/>
    <property type="match status" value="1"/>
</dbReference>
<feature type="domain" description="RsdA/BaiN/AoA(So)-like Rossmann fold-like" evidence="4">
    <location>
        <begin position="13"/>
        <end position="429"/>
    </location>
</feature>
<keyword evidence="2" id="KW-0285">Flavoprotein</keyword>
<reference evidence="6 7" key="1">
    <citation type="submission" date="2018-05" db="EMBL/GenBank/DDBJ databases">
        <title>Genomic Encyclopedia of Type Strains, Phase IV (KMG-IV): sequencing the most valuable type-strain genomes for metagenomic binning, comparative biology and taxonomic classification.</title>
        <authorList>
            <person name="Goeker M."/>
        </authorList>
    </citation>
    <scope>NUCLEOTIDE SEQUENCE [LARGE SCALE GENOMIC DNA]</scope>
    <source>
        <strain evidence="6 7">DSM 566</strain>
    </source>
</reference>
<evidence type="ECO:0000256" key="1">
    <source>
        <dbReference type="ARBA" id="ARBA00001974"/>
    </source>
</evidence>
<dbReference type="PANTHER" id="PTHR42887:SF1">
    <property type="entry name" value="BLR3961 PROTEIN"/>
    <property type="match status" value="1"/>
</dbReference>
<evidence type="ECO:0000313" key="7">
    <source>
        <dbReference type="Proteomes" id="UP000247811"/>
    </source>
</evidence>
<comment type="cofactor">
    <cofactor evidence="1">
        <name>FAD</name>
        <dbReference type="ChEBI" id="CHEBI:57692"/>
    </cofactor>
</comment>
<dbReference type="NCBIfam" id="TIGR03862">
    <property type="entry name" value="flavo_PP4765"/>
    <property type="match status" value="1"/>
</dbReference>
<protein>
    <recommendedName>
        <fullName evidence="8">NAD(FAD)-utilizing dehydrogenase</fullName>
    </recommendedName>
</protein>
<feature type="domain" description="RsdA/BaiN/AoA(So)-like insert" evidence="5">
    <location>
        <begin position="215"/>
        <end position="375"/>
    </location>
</feature>
<dbReference type="OrthoDB" id="5288829at2"/>
<keyword evidence="7" id="KW-1185">Reference proteome</keyword>
<gene>
    <name evidence="6" type="ORF">C7444_12230</name>
</gene>
<evidence type="ECO:0000259" key="4">
    <source>
        <dbReference type="Pfam" id="PF03486"/>
    </source>
</evidence>
<evidence type="ECO:0008006" key="8">
    <source>
        <dbReference type="Google" id="ProtNLM"/>
    </source>
</evidence>
<dbReference type="InterPro" id="IPR055178">
    <property type="entry name" value="RsdA/BaiN/AoA(So)-like_dom"/>
</dbReference>